<feature type="region of interest" description="Disordered" evidence="4">
    <location>
        <begin position="25"/>
        <end position="59"/>
    </location>
</feature>
<dbReference type="GO" id="GO:0016042">
    <property type="term" value="P:lipid catabolic process"/>
    <property type="evidence" value="ECO:0007669"/>
    <property type="project" value="UniProtKB-KW"/>
</dbReference>
<comment type="caution">
    <text evidence="6">The sequence shown here is derived from an EMBL/GenBank/DDBJ whole genome shotgun (WGS) entry which is preliminary data.</text>
</comment>
<evidence type="ECO:0000256" key="5">
    <source>
        <dbReference type="SAM" id="SignalP"/>
    </source>
</evidence>
<dbReference type="PANTHER" id="PTHR10272:SF0">
    <property type="entry name" value="PLATELET-ACTIVATING FACTOR ACETYLHYDROLASE"/>
    <property type="match status" value="1"/>
</dbReference>
<dbReference type="InterPro" id="IPR029058">
    <property type="entry name" value="AB_hydrolase_fold"/>
</dbReference>
<protein>
    <recommendedName>
        <fullName evidence="8">Lipase</fullName>
    </recommendedName>
</protein>
<name>A0A017TD47_9BACT</name>
<gene>
    <name evidence="6" type="ORF">CAP_1544</name>
</gene>
<keyword evidence="7" id="KW-1185">Reference proteome</keyword>
<accession>A0A017TD47</accession>
<dbReference type="Pfam" id="PF03403">
    <property type="entry name" value="PAF-AH_p_II"/>
    <property type="match status" value="2"/>
</dbReference>
<organism evidence="6 7">
    <name type="scientific">Chondromyces apiculatus DSM 436</name>
    <dbReference type="NCBI Taxonomy" id="1192034"/>
    <lineage>
        <taxon>Bacteria</taxon>
        <taxon>Pseudomonadati</taxon>
        <taxon>Myxococcota</taxon>
        <taxon>Polyangia</taxon>
        <taxon>Polyangiales</taxon>
        <taxon>Polyangiaceae</taxon>
        <taxon>Chondromyces</taxon>
    </lineage>
</organism>
<evidence type="ECO:0000256" key="4">
    <source>
        <dbReference type="SAM" id="MobiDB-lite"/>
    </source>
</evidence>
<feature type="signal peptide" evidence="5">
    <location>
        <begin position="1"/>
        <end position="22"/>
    </location>
</feature>
<dbReference type="Gene3D" id="3.40.50.1820">
    <property type="entry name" value="alpha/beta hydrolase"/>
    <property type="match status" value="1"/>
</dbReference>
<dbReference type="STRING" id="1192034.CAP_1544"/>
<keyword evidence="2" id="KW-0442">Lipid degradation</keyword>
<dbReference type="AlphaFoldDB" id="A0A017TD47"/>
<dbReference type="RefSeq" id="WP_044239240.1">
    <property type="nucleotide sequence ID" value="NZ_ASRX01000014.1"/>
</dbReference>
<keyword evidence="3" id="KW-0443">Lipid metabolism</keyword>
<dbReference type="eggNOG" id="COG4188">
    <property type="taxonomic scope" value="Bacteria"/>
</dbReference>
<reference evidence="6 7" key="1">
    <citation type="submission" date="2013-05" db="EMBL/GenBank/DDBJ databases">
        <title>Genome assembly of Chondromyces apiculatus DSM 436.</title>
        <authorList>
            <person name="Sharma G."/>
            <person name="Khatri I."/>
            <person name="Kaur C."/>
            <person name="Mayilraj S."/>
            <person name="Subramanian S."/>
        </authorList>
    </citation>
    <scope>NUCLEOTIDE SEQUENCE [LARGE SCALE GENOMIC DNA]</scope>
    <source>
        <strain evidence="6 7">DSM 436</strain>
    </source>
</reference>
<dbReference type="GO" id="GO:0003847">
    <property type="term" value="F:1-alkyl-2-acetylglycerophosphocholine esterase activity"/>
    <property type="evidence" value="ECO:0007669"/>
    <property type="project" value="TreeGrafter"/>
</dbReference>
<evidence type="ECO:0000256" key="3">
    <source>
        <dbReference type="ARBA" id="ARBA00023098"/>
    </source>
</evidence>
<proteinExistence type="predicted"/>
<evidence type="ECO:0008006" key="8">
    <source>
        <dbReference type="Google" id="ProtNLM"/>
    </source>
</evidence>
<evidence type="ECO:0000313" key="7">
    <source>
        <dbReference type="Proteomes" id="UP000019678"/>
    </source>
</evidence>
<keyword evidence="1" id="KW-0378">Hydrolase</keyword>
<evidence type="ECO:0000256" key="1">
    <source>
        <dbReference type="ARBA" id="ARBA00022801"/>
    </source>
</evidence>
<evidence type="ECO:0000313" key="6">
    <source>
        <dbReference type="EMBL" id="EYF06847.1"/>
    </source>
</evidence>
<dbReference type="SUPFAM" id="SSF53474">
    <property type="entry name" value="alpha/beta-Hydrolases"/>
    <property type="match status" value="1"/>
</dbReference>
<dbReference type="PANTHER" id="PTHR10272">
    <property type="entry name" value="PLATELET-ACTIVATING FACTOR ACETYLHYDROLASE"/>
    <property type="match status" value="1"/>
</dbReference>
<dbReference type="OrthoDB" id="192696at2"/>
<dbReference type="PROSITE" id="PS51257">
    <property type="entry name" value="PROKAR_LIPOPROTEIN"/>
    <property type="match status" value="1"/>
</dbReference>
<dbReference type="Proteomes" id="UP000019678">
    <property type="component" value="Unassembled WGS sequence"/>
</dbReference>
<dbReference type="EMBL" id="ASRX01000014">
    <property type="protein sequence ID" value="EYF06847.1"/>
    <property type="molecule type" value="Genomic_DNA"/>
</dbReference>
<evidence type="ECO:0000256" key="2">
    <source>
        <dbReference type="ARBA" id="ARBA00022963"/>
    </source>
</evidence>
<sequence length="389" mass="40720">MARLPLPSALLSSLLATTLALAGCGDATSPDPEPAPEEQHPVASAGPHPVGRTTVTLDDTARTRSLRVEIWYPAAESARAAADTGHPLEDFAAPGDERTQLADLVAAAPDPGTTRRVHAALDAPLAEGGSFPVVAFSHCYNCTRFSIATVAERLASHGVAVVAPDHAGGTLFDELAGNAAPLGTEFLAVRAADMIFTLDRVLDPAATELPDALRGHLDPERVGVFGHSFGGVTTGVVLADDPRPRAGLALAVPMENPLLPGAAMADIHIPVFFLLATEDNSITEIGNDYIRQNFEAASPPAWKAEVKDAGHWSFTDICGLVEGFSAGCTEDVRQTDREPFTYLDIVAARGIAAAYTTAFFLATLTDDASARAYLDAGHPADTVDLATRK</sequence>
<feature type="chain" id="PRO_5001500479" description="Lipase" evidence="5">
    <location>
        <begin position="23"/>
        <end position="389"/>
    </location>
</feature>
<keyword evidence="5" id="KW-0732">Signal</keyword>